<dbReference type="Gene3D" id="3.30.1330.60">
    <property type="entry name" value="OmpA-like domain"/>
    <property type="match status" value="1"/>
</dbReference>
<dbReference type="RefSeq" id="WP_023577696.1">
    <property type="nucleotide sequence ID" value="NZ_CBCSBQ010000039.1"/>
</dbReference>
<dbReference type="SUPFAM" id="SSF49478">
    <property type="entry name" value="Cna protein B-type domain"/>
    <property type="match status" value="1"/>
</dbReference>
<dbReference type="InterPro" id="IPR011042">
    <property type="entry name" value="6-blade_b-propeller_TolB-like"/>
</dbReference>
<dbReference type="InterPro" id="IPR006664">
    <property type="entry name" value="OMP_bac"/>
</dbReference>
<evidence type="ECO:0000256" key="3">
    <source>
        <dbReference type="ARBA" id="ARBA00023237"/>
    </source>
</evidence>
<dbReference type="SUPFAM" id="SSF82171">
    <property type="entry name" value="DPP6 N-terminal domain-like"/>
    <property type="match status" value="1"/>
</dbReference>
<dbReference type="EMBL" id="FMTY01000016">
    <property type="protein sequence ID" value="SCX19279.1"/>
    <property type="molecule type" value="Genomic_DNA"/>
</dbReference>
<dbReference type="PROSITE" id="PS51123">
    <property type="entry name" value="OMPA_2"/>
    <property type="match status" value="1"/>
</dbReference>
<keyword evidence="3" id="KW-0998">Cell outer membrane</keyword>
<accession>A0A1G4WB82</accession>
<dbReference type="PANTHER" id="PTHR30329">
    <property type="entry name" value="STATOR ELEMENT OF FLAGELLAR MOTOR COMPLEX"/>
    <property type="match status" value="1"/>
</dbReference>
<evidence type="ECO:0000256" key="1">
    <source>
        <dbReference type="ARBA" id="ARBA00004442"/>
    </source>
</evidence>
<evidence type="ECO:0000313" key="6">
    <source>
        <dbReference type="EMBL" id="SCX19279.1"/>
    </source>
</evidence>
<dbReference type="AlphaFoldDB" id="A0A1G4WB82"/>
<dbReference type="InterPro" id="IPR006665">
    <property type="entry name" value="OmpA-like"/>
</dbReference>
<organism evidence="6 7">
    <name type="scientific">Flavobacterium saliperosum</name>
    <dbReference type="NCBI Taxonomy" id="329186"/>
    <lineage>
        <taxon>Bacteria</taxon>
        <taxon>Pseudomonadati</taxon>
        <taxon>Bacteroidota</taxon>
        <taxon>Flavobacteriia</taxon>
        <taxon>Flavobacteriales</taxon>
        <taxon>Flavobacteriaceae</taxon>
        <taxon>Flavobacterium</taxon>
    </lineage>
</organism>
<sequence length="622" mass="69949">MKKTYITLSFVFAGLTLSAQNKDTQTADKLYNRYEYIDAAEAYLKLVSNNKADNYVYRQLADSYYNVFNTVEAAKWYAKATEEKQDAEIYYRYAQMLKSNAQYEEANRQMQTFAALAPNDQRAIAFKKEPNYIPRLTDQQKMFDFQTMDINSDKSDFGAVLTNDNTLYFASARNTSRKNYGWTDEPYLDLYKATRNADGTYSKPTEAEGLNSKWHDGPAVVTADGNTMYFSSETFRDKIFDKDKEKKVKFGNVGLFKATKTDGKWGNIQALPFNNKDYNVGNPSLSKDGKTLYFSSDMPGTLGGSDIWKVQITGDNTYDSPENLGDKINTEGRENFPFITDDNKLYFSSDSKQGFGGLDVFVVDLEKGTEMKNVGKPVNSEKDDFAFSFHKDQNVGFFSSNRGGQDDIYMAIPVCGVQLITTVKNAKTGEILSGAAVAILDDRNNVIETKTTAADGLTTYATECDKVYTLQVSKDGFVSKTIAVDKSKGGEMPIVAELDPIDVIITETEVILNDIFFEFNKSNITKQGAFELDKLVQVMKNNTNMVIMVKSHTDNRGTDSFNMNLSDRRAKATVQYVISKGIAKERIEGKGYGESEPKVQCTKCSEEEHAKNRRSEFMIVKK</sequence>
<dbReference type="Gene3D" id="1.25.40.10">
    <property type="entry name" value="Tetratricopeptide repeat domain"/>
    <property type="match status" value="1"/>
</dbReference>
<feature type="domain" description="OmpA-like" evidence="5">
    <location>
        <begin position="504"/>
        <end position="622"/>
    </location>
</feature>
<evidence type="ECO:0000256" key="2">
    <source>
        <dbReference type="ARBA" id="ARBA00023136"/>
    </source>
</evidence>
<name>A0A1G4WB82_9FLAO</name>
<dbReference type="GO" id="GO:0009279">
    <property type="term" value="C:cell outer membrane"/>
    <property type="evidence" value="ECO:0007669"/>
    <property type="project" value="UniProtKB-SubCell"/>
</dbReference>
<evidence type="ECO:0000259" key="5">
    <source>
        <dbReference type="PROSITE" id="PS51123"/>
    </source>
</evidence>
<dbReference type="InterPro" id="IPR050330">
    <property type="entry name" value="Bact_OuterMem_StrucFunc"/>
</dbReference>
<protein>
    <submittedName>
        <fullName evidence="6">WD40-like Beta Propeller Repeat</fullName>
    </submittedName>
</protein>
<gene>
    <name evidence="6" type="ORF">SAMN02927925_02787</name>
</gene>
<dbReference type="PANTHER" id="PTHR30329:SF21">
    <property type="entry name" value="LIPOPROTEIN YIAD-RELATED"/>
    <property type="match status" value="1"/>
</dbReference>
<keyword evidence="2 4" id="KW-0472">Membrane</keyword>
<dbReference type="PRINTS" id="PR01021">
    <property type="entry name" value="OMPADOMAIN"/>
</dbReference>
<reference evidence="6 7" key="1">
    <citation type="submission" date="2016-10" db="EMBL/GenBank/DDBJ databases">
        <authorList>
            <person name="de Groot N.N."/>
        </authorList>
    </citation>
    <scope>NUCLEOTIDE SEQUENCE [LARGE SCALE GENOMIC DNA]</scope>
    <source>
        <strain evidence="6 7">CGMCC 1.3801</strain>
    </source>
</reference>
<dbReference type="CDD" id="cd07185">
    <property type="entry name" value="OmpA_C-like"/>
    <property type="match status" value="1"/>
</dbReference>
<dbReference type="SUPFAM" id="SSF48452">
    <property type="entry name" value="TPR-like"/>
    <property type="match status" value="1"/>
</dbReference>
<dbReference type="InterPro" id="IPR011990">
    <property type="entry name" value="TPR-like_helical_dom_sf"/>
</dbReference>
<dbReference type="InterPro" id="IPR011659">
    <property type="entry name" value="WD40"/>
</dbReference>
<dbReference type="Gene3D" id="2.120.10.30">
    <property type="entry name" value="TolB, C-terminal domain"/>
    <property type="match status" value="1"/>
</dbReference>
<dbReference type="InterPro" id="IPR036737">
    <property type="entry name" value="OmpA-like_sf"/>
</dbReference>
<evidence type="ECO:0000313" key="7">
    <source>
        <dbReference type="Proteomes" id="UP000182124"/>
    </source>
</evidence>
<dbReference type="SUPFAM" id="SSF103088">
    <property type="entry name" value="OmpA-like"/>
    <property type="match status" value="1"/>
</dbReference>
<dbReference type="STRING" id="329186.SAMN02927925_02787"/>
<proteinExistence type="predicted"/>
<dbReference type="eggNOG" id="COG2885">
    <property type="taxonomic scope" value="Bacteria"/>
</dbReference>
<dbReference type="Pfam" id="PF00691">
    <property type="entry name" value="OmpA"/>
    <property type="match status" value="1"/>
</dbReference>
<comment type="subcellular location">
    <subcellularLocation>
        <location evidence="1">Cell outer membrane</location>
    </subcellularLocation>
</comment>
<evidence type="ECO:0000256" key="4">
    <source>
        <dbReference type="PROSITE-ProRule" id="PRU00473"/>
    </source>
</evidence>
<dbReference type="Proteomes" id="UP000182124">
    <property type="component" value="Unassembled WGS sequence"/>
</dbReference>
<dbReference type="Pfam" id="PF07676">
    <property type="entry name" value="PD40"/>
    <property type="match status" value="3"/>
</dbReference>